<evidence type="ECO:0000259" key="2">
    <source>
        <dbReference type="Pfam" id="PF04909"/>
    </source>
</evidence>
<dbReference type="InterPro" id="IPR032466">
    <property type="entry name" value="Metal_Hydrolase"/>
</dbReference>
<dbReference type="GO" id="GO:0016831">
    <property type="term" value="F:carboxy-lyase activity"/>
    <property type="evidence" value="ECO:0007669"/>
    <property type="project" value="InterPro"/>
</dbReference>
<comment type="caution">
    <text evidence="3">The sequence shown here is derived from an EMBL/GenBank/DDBJ whole genome shotgun (WGS) entry which is preliminary data.</text>
</comment>
<keyword evidence="1" id="KW-0456">Lyase</keyword>
<dbReference type="InterPro" id="IPR006680">
    <property type="entry name" value="Amidohydro-rel"/>
</dbReference>
<evidence type="ECO:0000256" key="1">
    <source>
        <dbReference type="ARBA" id="ARBA00023239"/>
    </source>
</evidence>
<protein>
    <recommendedName>
        <fullName evidence="2">Amidohydrolase-related domain-containing protein</fullName>
    </recommendedName>
</protein>
<dbReference type="GO" id="GO:0016787">
    <property type="term" value="F:hydrolase activity"/>
    <property type="evidence" value="ECO:0007669"/>
    <property type="project" value="InterPro"/>
</dbReference>
<dbReference type="EMBL" id="PDSK01000074">
    <property type="protein sequence ID" value="PIE34837.1"/>
    <property type="molecule type" value="Genomic_DNA"/>
</dbReference>
<name>A0A2G6KGP8_9BACT</name>
<feature type="domain" description="Amidohydrolase-related" evidence="2">
    <location>
        <begin position="167"/>
        <end position="361"/>
    </location>
</feature>
<accession>A0A2G6KGP8</accession>
<dbReference type="InterPro" id="IPR032465">
    <property type="entry name" value="ACMSD"/>
</dbReference>
<dbReference type="SUPFAM" id="SSF51556">
    <property type="entry name" value="Metallo-dependent hydrolases"/>
    <property type="match status" value="1"/>
</dbReference>
<dbReference type="PANTHER" id="PTHR21240">
    <property type="entry name" value="2-AMINO-3-CARBOXYLMUCONATE-6-SEMIALDEHYDE DECARBOXYLASE"/>
    <property type="match status" value="1"/>
</dbReference>
<proteinExistence type="predicted"/>
<dbReference type="CDD" id="cd01292">
    <property type="entry name" value="metallo-dependent_hydrolases"/>
    <property type="match status" value="1"/>
</dbReference>
<reference evidence="3 4" key="1">
    <citation type="submission" date="2017-10" db="EMBL/GenBank/DDBJ databases">
        <title>Novel microbial diversity and functional potential in the marine mammal oral microbiome.</title>
        <authorList>
            <person name="Dudek N.K."/>
            <person name="Sun C.L."/>
            <person name="Burstein D."/>
            <person name="Kantor R.S."/>
            <person name="Aliaga Goltsman D.S."/>
            <person name="Bik E.M."/>
            <person name="Thomas B.C."/>
            <person name="Banfield J.F."/>
            <person name="Relman D.A."/>
        </authorList>
    </citation>
    <scope>NUCLEOTIDE SEQUENCE [LARGE SCALE GENOMIC DNA]</scope>
    <source>
        <strain evidence="3">DOLJORAL78_47_16</strain>
    </source>
</reference>
<evidence type="ECO:0000313" key="3">
    <source>
        <dbReference type="EMBL" id="PIE34837.1"/>
    </source>
</evidence>
<organism evidence="3 4">
    <name type="scientific">candidate division KSB3 bacterium</name>
    <dbReference type="NCBI Taxonomy" id="2044937"/>
    <lineage>
        <taxon>Bacteria</taxon>
        <taxon>candidate division KSB3</taxon>
    </lineage>
</organism>
<gene>
    <name evidence="3" type="ORF">CSA56_06550</name>
</gene>
<dbReference type="Pfam" id="PF04909">
    <property type="entry name" value="Amidohydro_2"/>
    <property type="match status" value="1"/>
</dbReference>
<evidence type="ECO:0000313" key="4">
    <source>
        <dbReference type="Proteomes" id="UP000230821"/>
    </source>
</evidence>
<dbReference type="AlphaFoldDB" id="A0A2G6KGP8"/>
<sequence length="379" mass="43593">MMLLGMFFQERKCHQPLLCPSPRRRLGGRNEELQMEPEKTFPAFRTFPARMTGMRGTAVILDFHTHVGDIFPVYRNILINRSSPPPHYVMISSKSIEAPEHLFYRNRPPVLSWKGLKHIAITLIRRRQTIRGMVLPNLVKDMQSHDITTSVVLPIEYHDGHDRSTQLINACQTTKNLFPFCSVHPHDPTCIEKMHRYMQMGAKGLKLHPTFQQIRPDGRHATSLYQAYADYHRPLILHSGLTGREGRFRKHRTFSSLEYIAAIPAQFPDMPIVLAHSGISQYHDAIELAKRYHHVYLEVSGQPAHHIRQALETIGPKRILFGSDWPFWNQGFALHAVRQAVSNDQNAERYILGNNAAKLLGVWDKEQPKCTQQPDSNVI</sequence>
<dbReference type="Gene3D" id="3.20.20.140">
    <property type="entry name" value="Metal-dependent hydrolases"/>
    <property type="match status" value="1"/>
</dbReference>
<dbReference type="Proteomes" id="UP000230821">
    <property type="component" value="Unassembled WGS sequence"/>
</dbReference>